<reference evidence="1" key="1">
    <citation type="submission" date="2023-10" db="EMBL/GenBank/DDBJ databases">
        <title>Genome assembly of Pristionchus species.</title>
        <authorList>
            <person name="Yoshida K."/>
            <person name="Sommer R.J."/>
        </authorList>
    </citation>
    <scope>NUCLEOTIDE SEQUENCE</scope>
    <source>
        <strain evidence="1">RS5133</strain>
    </source>
</reference>
<feature type="non-terminal residue" evidence="1">
    <location>
        <position position="134"/>
    </location>
</feature>
<protein>
    <recommendedName>
        <fullName evidence="3">Ribosomal protein</fullName>
    </recommendedName>
</protein>
<evidence type="ECO:0008006" key="3">
    <source>
        <dbReference type="Google" id="ProtNLM"/>
    </source>
</evidence>
<dbReference type="EMBL" id="BTSY01000004">
    <property type="protein sequence ID" value="GMT25746.1"/>
    <property type="molecule type" value="Genomic_DNA"/>
</dbReference>
<name>A0AAV5W4P2_9BILA</name>
<evidence type="ECO:0000313" key="2">
    <source>
        <dbReference type="Proteomes" id="UP001432322"/>
    </source>
</evidence>
<dbReference type="AlphaFoldDB" id="A0AAV5W4P2"/>
<accession>A0AAV5W4P2</accession>
<feature type="non-terminal residue" evidence="1">
    <location>
        <position position="1"/>
    </location>
</feature>
<sequence length="134" mass="15541">VDRMRARVCKKMMEVEETTGSSEKIGDWPLLMVKNTADSIQVSRFQRRNIAFLFFDANQFLNMMNRFYRTVLIDELEVTINSSNLSHQSTILSALPRARIDGLLIHDFRSKQKKLASPLLEYGYVRALLKKNVT</sequence>
<evidence type="ECO:0000313" key="1">
    <source>
        <dbReference type="EMBL" id="GMT25746.1"/>
    </source>
</evidence>
<organism evidence="1 2">
    <name type="scientific">Pristionchus fissidentatus</name>
    <dbReference type="NCBI Taxonomy" id="1538716"/>
    <lineage>
        <taxon>Eukaryota</taxon>
        <taxon>Metazoa</taxon>
        <taxon>Ecdysozoa</taxon>
        <taxon>Nematoda</taxon>
        <taxon>Chromadorea</taxon>
        <taxon>Rhabditida</taxon>
        <taxon>Rhabditina</taxon>
        <taxon>Diplogasteromorpha</taxon>
        <taxon>Diplogasteroidea</taxon>
        <taxon>Neodiplogasteridae</taxon>
        <taxon>Pristionchus</taxon>
    </lineage>
</organism>
<keyword evidence="2" id="KW-1185">Reference proteome</keyword>
<comment type="caution">
    <text evidence="1">The sequence shown here is derived from an EMBL/GenBank/DDBJ whole genome shotgun (WGS) entry which is preliminary data.</text>
</comment>
<gene>
    <name evidence="1" type="ORF">PFISCL1PPCAC_17043</name>
</gene>
<proteinExistence type="predicted"/>
<dbReference type="Proteomes" id="UP001432322">
    <property type="component" value="Unassembled WGS sequence"/>
</dbReference>